<organism evidence="1">
    <name type="scientific">invertebrate metagenome</name>
    <dbReference type="NCBI Taxonomy" id="1711999"/>
    <lineage>
        <taxon>unclassified sequences</taxon>
        <taxon>metagenomes</taxon>
        <taxon>organismal metagenomes</taxon>
    </lineage>
</organism>
<name>A0A484H5V5_9ZZZZ</name>
<proteinExistence type="predicted"/>
<reference evidence="1" key="1">
    <citation type="submission" date="2018-10" db="EMBL/GenBank/DDBJ databases">
        <authorList>
            <person name="Gruber-Vodicka H."/>
            <person name="Jaeckle O."/>
        </authorList>
    </citation>
    <scope>NUCLEOTIDE SEQUENCE</scope>
</reference>
<sequence length="59" mass="6456">MAALCRRMCQGESKHLGILFYHVNPVTGVLRIFRVVCLRLVCGVSIPDCRGSLPSLLGV</sequence>
<protein>
    <submittedName>
        <fullName evidence="1">Uncharacterized protein</fullName>
    </submittedName>
</protein>
<gene>
    <name evidence="1" type="ORF">RIEGSTA812A_PEG_872</name>
</gene>
<dbReference type="EMBL" id="LR026963">
    <property type="protein sequence ID" value="VBB69399.1"/>
    <property type="molecule type" value="Genomic_DNA"/>
</dbReference>
<dbReference type="AlphaFoldDB" id="A0A484H5V5"/>
<accession>A0A484H5V5</accession>
<evidence type="ECO:0000313" key="1">
    <source>
        <dbReference type="EMBL" id="VBB69399.1"/>
    </source>
</evidence>